<proteinExistence type="predicted"/>
<dbReference type="Proteomes" id="UP000016033">
    <property type="component" value="Unassembled WGS sequence"/>
</dbReference>
<dbReference type="PATRIC" id="fig|1333857.3.peg.694"/>
<comment type="caution">
    <text evidence="1">The sequence shown here is derived from an EMBL/GenBank/DDBJ whole genome shotgun (WGS) entry which is preliminary data.</text>
</comment>
<dbReference type="EMBL" id="ATAO01000079">
    <property type="protein sequence ID" value="EQM83396.1"/>
    <property type="molecule type" value="Genomic_DNA"/>
</dbReference>
<gene>
    <name evidence="1" type="ORF">L687_12310</name>
</gene>
<sequence>METHSDALADFIEMTVTRFTKDQQFRVRLMAEADETPRETARKIAAEAHAAALRRTAS</sequence>
<evidence type="ECO:0000313" key="2">
    <source>
        <dbReference type="Proteomes" id="UP000016033"/>
    </source>
</evidence>
<evidence type="ECO:0000313" key="1">
    <source>
        <dbReference type="EMBL" id="EQM83396.1"/>
    </source>
</evidence>
<protein>
    <submittedName>
        <fullName evidence="1">Uncharacterized protein</fullName>
    </submittedName>
</protein>
<dbReference type="AlphaFoldDB" id="T5KWK7"/>
<organism evidence="1 2">
    <name type="scientific">Microbacterium maritypicum MF109</name>
    <dbReference type="NCBI Taxonomy" id="1333857"/>
    <lineage>
        <taxon>Bacteria</taxon>
        <taxon>Bacillati</taxon>
        <taxon>Actinomycetota</taxon>
        <taxon>Actinomycetes</taxon>
        <taxon>Micrococcales</taxon>
        <taxon>Microbacteriaceae</taxon>
        <taxon>Microbacterium</taxon>
    </lineage>
</organism>
<name>T5KWK7_MICMQ</name>
<dbReference type="RefSeq" id="WP_021198675.1">
    <property type="nucleotide sequence ID" value="NZ_ATAO01000079.1"/>
</dbReference>
<accession>T5KWK7</accession>
<reference evidence="1 2" key="1">
    <citation type="journal article" date="2013" name="Genome Announc.">
        <title>Whole-genome sequences of five oyster-associated bacteria show potential for crude oil hydrocarbon degradation.</title>
        <authorList>
            <person name="Chauhan A."/>
            <person name="Green S."/>
            <person name="Pathak A."/>
            <person name="Thomas J."/>
            <person name="Venkatramanan R."/>
        </authorList>
    </citation>
    <scope>NUCLEOTIDE SEQUENCE [LARGE SCALE GENOMIC DNA]</scope>
    <source>
        <strain evidence="1 2">MF109</strain>
    </source>
</reference>